<dbReference type="GeneID" id="66301780"/>
<protein>
    <submittedName>
        <fullName evidence="1">Uncharacterized protein</fullName>
    </submittedName>
</protein>
<dbReference type="AlphaFoldDB" id="A0ABD4RE36"/>
<organism evidence="1 2">
    <name type="scientific">Clostridium chauvoei</name>
    <dbReference type="NCBI Taxonomy" id="46867"/>
    <lineage>
        <taxon>Bacteria</taxon>
        <taxon>Bacillati</taxon>
        <taxon>Bacillota</taxon>
        <taxon>Clostridia</taxon>
        <taxon>Eubacteriales</taxon>
        <taxon>Clostridiaceae</taxon>
        <taxon>Clostridium</taxon>
    </lineage>
</organism>
<dbReference type="RefSeq" id="WP_021875768.1">
    <property type="nucleotide sequence ID" value="NZ_CP018624.1"/>
</dbReference>
<comment type="caution">
    <text evidence="1">The sequence shown here is derived from an EMBL/GenBank/DDBJ whole genome shotgun (WGS) entry which is preliminary data.</text>
</comment>
<dbReference type="EMBL" id="JAIFTX010000002">
    <property type="protein sequence ID" value="MBX7289587.1"/>
    <property type="molecule type" value="Genomic_DNA"/>
</dbReference>
<dbReference type="KEGG" id="cchv:BTM20_07855"/>
<sequence length="63" mass="7378">MDIEKGKIVEVSDKKNNVTKYIQVIKNKNINELKEIEAESLNALMSKVRGQIIEWESNYKILR</sequence>
<evidence type="ECO:0000313" key="2">
    <source>
        <dbReference type="Proteomes" id="UP000775179"/>
    </source>
</evidence>
<name>A0ABD4RE36_9CLOT</name>
<reference evidence="1 2" key="1">
    <citation type="submission" date="2021-08" db="EMBL/GenBank/DDBJ databases">
        <title>Genome sequence analysis of Clostridium chauvoei strains of European origin and evaluation of typing options for outbreak investigations.</title>
        <authorList>
            <person name="Abdel-Glil M."/>
            <person name="Thomas P."/>
            <person name="Seyboldt C."/>
        </authorList>
    </citation>
    <scope>NUCLEOTIDE SEQUENCE [LARGE SCALE GENOMIC DNA]</scope>
    <source>
        <strain evidence="1 2">S0260-09</strain>
    </source>
</reference>
<dbReference type="Proteomes" id="UP000775179">
    <property type="component" value="Unassembled WGS sequence"/>
</dbReference>
<proteinExistence type="predicted"/>
<evidence type="ECO:0000313" key="1">
    <source>
        <dbReference type="EMBL" id="MBX7289587.1"/>
    </source>
</evidence>
<gene>
    <name evidence="1" type="ORF">K4H94_00790</name>
</gene>
<accession>A0ABD4RE36</accession>